<dbReference type="EMBL" id="FNSL01000001">
    <property type="protein sequence ID" value="SEB60354.1"/>
    <property type="molecule type" value="Genomic_DNA"/>
</dbReference>
<evidence type="ECO:0000259" key="4">
    <source>
        <dbReference type="Pfam" id="PF12804"/>
    </source>
</evidence>
<evidence type="ECO:0000313" key="6">
    <source>
        <dbReference type="Proteomes" id="UP000199064"/>
    </source>
</evidence>
<proteinExistence type="predicted"/>
<keyword evidence="1 5" id="KW-0808">Transferase</keyword>
<keyword evidence="3" id="KW-0460">Magnesium</keyword>
<dbReference type="Proteomes" id="UP000199064">
    <property type="component" value="Unassembled WGS sequence"/>
</dbReference>
<protein>
    <submittedName>
        <fullName evidence="5">MurNAc alpha-1-phosphate uridylyltransferase</fullName>
    </submittedName>
</protein>
<dbReference type="PANTHER" id="PTHR43584:SF8">
    <property type="entry name" value="N-ACETYLMURAMATE ALPHA-1-PHOSPHATE URIDYLYLTRANSFERASE"/>
    <property type="match status" value="1"/>
</dbReference>
<accession>A0A1H4KP89</accession>
<gene>
    <name evidence="5" type="ORF">SAMN05216452_2387</name>
</gene>
<dbReference type="SUPFAM" id="SSF53448">
    <property type="entry name" value="Nucleotide-diphospho-sugar transferases"/>
    <property type="match status" value="1"/>
</dbReference>
<evidence type="ECO:0000313" key="5">
    <source>
        <dbReference type="EMBL" id="SEB60354.1"/>
    </source>
</evidence>
<sequence length="245" mass="26057">MSGTVPTMAMVLAAGLGKRMRPITDTMPKPLVKIAGRTLIDRALDMLERVGVETAVVNVHYLADQMEAHLAGRTAPKIVISDERAQLLDSAGGIIRALPHLGNAPFFILNADTFWLEAGTSNLERMALAWDADTMDILLMVADTEQATGHSGSTDYSMDAQGRLTRDRGVEGGVIYAGAIVLHPRIFAGAGNEPQSLNAYFDAAEAKGRLFGMRMDGAWITVGTPDAITPAEAVVAKHAEKSDAG</sequence>
<dbReference type="Pfam" id="PF12804">
    <property type="entry name" value="NTP_transf_3"/>
    <property type="match status" value="1"/>
</dbReference>
<organism evidence="5 6">
    <name type="scientific">Nitratireductor aquibiodomus</name>
    <dbReference type="NCBI Taxonomy" id="204799"/>
    <lineage>
        <taxon>Bacteria</taxon>
        <taxon>Pseudomonadati</taxon>
        <taxon>Pseudomonadota</taxon>
        <taxon>Alphaproteobacteria</taxon>
        <taxon>Hyphomicrobiales</taxon>
        <taxon>Phyllobacteriaceae</taxon>
        <taxon>Nitratireductor</taxon>
    </lineage>
</organism>
<reference evidence="6" key="1">
    <citation type="submission" date="2016-10" db="EMBL/GenBank/DDBJ databases">
        <authorList>
            <person name="Varghese N."/>
            <person name="Submissions S."/>
        </authorList>
    </citation>
    <scope>NUCLEOTIDE SEQUENCE [LARGE SCALE GENOMIC DNA]</scope>
    <source>
        <strain evidence="6">ES.061</strain>
    </source>
</reference>
<evidence type="ECO:0000256" key="1">
    <source>
        <dbReference type="ARBA" id="ARBA00022679"/>
    </source>
</evidence>
<name>A0A1H4KP89_9HYPH</name>
<keyword evidence="2 5" id="KW-0548">Nucleotidyltransferase</keyword>
<dbReference type="CDD" id="cd06422">
    <property type="entry name" value="NTP_transferase_like_1"/>
    <property type="match status" value="1"/>
</dbReference>
<dbReference type="GO" id="GO:0016779">
    <property type="term" value="F:nucleotidyltransferase activity"/>
    <property type="evidence" value="ECO:0007669"/>
    <property type="project" value="UniProtKB-KW"/>
</dbReference>
<dbReference type="InterPro" id="IPR029044">
    <property type="entry name" value="Nucleotide-diphossugar_trans"/>
</dbReference>
<dbReference type="PANTHER" id="PTHR43584">
    <property type="entry name" value="NUCLEOTIDYL TRANSFERASE"/>
    <property type="match status" value="1"/>
</dbReference>
<dbReference type="Gene3D" id="3.90.550.10">
    <property type="entry name" value="Spore Coat Polysaccharide Biosynthesis Protein SpsA, Chain A"/>
    <property type="match status" value="1"/>
</dbReference>
<dbReference type="AlphaFoldDB" id="A0A1H4KP89"/>
<feature type="domain" description="MobA-like NTP transferase" evidence="4">
    <location>
        <begin position="9"/>
        <end position="146"/>
    </location>
</feature>
<dbReference type="InterPro" id="IPR050065">
    <property type="entry name" value="GlmU-like"/>
</dbReference>
<keyword evidence="6" id="KW-1185">Reference proteome</keyword>
<dbReference type="RefSeq" id="WP_090328937.1">
    <property type="nucleotide sequence ID" value="NZ_FNSL01000001.1"/>
</dbReference>
<evidence type="ECO:0000256" key="2">
    <source>
        <dbReference type="ARBA" id="ARBA00022695"/>
    </source>
</evidence>
<dbReference type="InterPro" id="IPR025877">
    <property type="entry name" value="MobA-like_NTP_Trfase"/>
</dbReference>
<evidence type="ECO:0000256" key="3">
    <source>
        <dbReference type="ARBA" id="ARBA00022842"/>
    </source>
</evidence>